<dbReference type="InterPro" id="IPR050300">
    <property type="entry name" value="GDXG_lipolytic_enzyme"/>
</dbReference>
<dbReference type="OrthoDB" id="2152029at2759"/>
<dbReference type="RefSeq" id="XP_016229577.1">
    <property type="nucleotide sequence ID" value="XM_016365928.1"/>
</dbReference>
<dbReference type="GO" id="GO:0016787">
    <property type="term" value="F:hydrolase activity"/>
    <property type="evidence" value="ECO:0007669"/>
    <property type="project" value="UniProtKB-KW"/>
</dbReference>
<proteinExistence type="predicted"/>
<reference evidence="4 5" key="1">
    <citation type="submission" date="2015-01" db="EMBL/GenBank/DDBJ databases">
        <title>The Genome Sequence of Exophiala mesophila CBS40295.</title>
        <authorList>
            <consortium name="The Broad Institute Genomics Platform"/>
            <person name="Cuomo C."/>
            <person name="de Hoog S."/>
            <person name="Gorbushina A."/>
            <person name="Stielow B."/>
            <person name="Teixiera M."/>
            <person name="Abouelleil A."/>
            <person name="Chapman S.B."/>
            <person name="Priest M."/>
            <person name="Young S.K."/>
            <person name="Wortman J."/>
            <person name="Nusbaum C."/>
            <person name="Birren B."/>
        </authorList>
    </citation>
    <scope>NUCLEOTIDE SEQUENCE [LARGE SCALE GENOMIC DNA]</scope>
    <source>
        <strain evidence="4 5">CBS 40295</strain>
    </source>
</reference>
<sequence length="363" mass="40047">MREKPRLSTGEYLQLTYAVGFGAFSASWAALTGWSRGSNRPSTYGKHVIYSATRSIFPRVSIRIGQALSGTTRDQYKIWATKNGVKEDLVEIDSNEGIWGCWLGRNGEVSDGRNPGKTLLWFHGGGYVGAAAEPHFAMLWAFIRKAKARGDTLRVLVLEYDLAPHRVYPAQLRQATLALQYLLSTGLKASEILIGGDSAGGNLALGLVLHLSQPHPEISPLSLTDRLAGAILMSPWVKLQTDSNSYTRNSHKDALNVDAIRSWAASFLGKSTTDKYNTPVQATAEDWKDVKVEKLVVTSGSDELLVDDIRTFVDILRKARPDVEYLEAAGEAHDALVMDRAFGLKHELQSEKFLSAWLMARLK</sequence>
<dbReference type="GeneID" id="27319542"/>
<gene>
    <name evidence="4" type="ORF">PV10_01697</name>
</gene>
<dbReference type="OMA" id="SPWCSLT"/>
<organism evidence="4 5">
    <name type="scientific">Exophiala mesophila</name>
    <name type="common">Black yeast-like fungus</name>
    <dbReference type="NCBI Taxonomy" id="212818"/>
    <lineage>
        <taxon>Eukaryota</taxon>
        <taxon>Fungi</taxon>
        <taxon>Dikarya</taxon>
        <taxon>Ascomycota</taxon>
        <taxon>Pezizomycotina</taxon>
        <taxon>Eurotiomycetes</taxon>
        <taxon>Chaetothyriomycetidae</taxon>
        <taxon>Chaetothyriales</taxon>
        <taxon>Herpotrichiellaceae</taxon>
        <taxon>Exophiala</taxon>
    </lineage>
</organism>
<dbReference type="InterPro" id="IPR013094">
    <property type="entry name" value="AB_hydrolase_3"/>
</dbReference>
<dbReference type="VEuPathDB" id="FungiDB:PV10_01697"/>
<evidence type="ECO:0000313" key="5">
    <source>
        <dbReference type="Proteomes" id="UP000054302"/>
    </source>
</evidence>
<keyword evidence="2" id="KW-1133">Transmembrane helix</keyword>
<name>A0A0D2AGJ2_EXOME</name>
<keyword evidence="5" id="KW-1185">Reference proteome</keyword>
<evidence type="ECO:0000313" key="4">
    <source>
        <dbReference type="EMBL" id="KIV98003.1"/>
    </source>
</evidence>
<dbReference type="EMBL" id="KN847520">
    <property type="protein sequence ID" value="KIV98003.1"/>
    <property type="molecule type" value="Genomic_DNA"/>
</dbReference>
<protein>
    <recommendedName>
        <fullName evidence="3">Alpha/beta hydrolase fold-3 domain-containing protein</fullName>
    </recommendedName>
</protein>
<dbReference type="SUPFAM" id="SSF53474">
    <property type="entry name" value="alpha/beta-Hydrolases"/>
    <property type="match status" value="1"/>
</dbReference>
<dbReference type="PANTHER" id="PTHR48081">
    <property type="entry name" value="AB HYDROLASE SUPERFAMILY PROTEIN C4A8.06C"/>
    <property type="match status" value="1"/>
</dbReference>
<dbReference type="AlphaFoldDB" id="A0A0D2AGJ2"/>
<dbReference type="Pfam" id="PF07859">
    <property type="entry name" value="Abhydrolase_3"/>
    <property type="match status" value="1"/>
</dbReference>
<evidence type="ECO:0000256" key="1">
    <source>
        <dbReference type="ARBA" id="ARBA00022801"/>
    </source>
</evidence>
<feature type="transmembrane region" description="Helical" evidence="2">
    <location>
        <begin position="12"/>
        <end position="31"/>
    </location>
</feature>
<dbReference type="Proteomes" id="UP000054302">
    <property type="component" value="Unassembled WGS sequence"/>
</dbReference>
<accession>A0A0D2AGJ2</accession>
<dbReference type="Gene3D" id="3.40.50.1820">
    <property type="entry name" value="alpha/beta hydrolase"/>
    <property type="match status" value="1"/>
</dbReference>
<keyword evidence="1" id="KW-0378">Hydrolase</keyword>
<keyword evidence="2" id="KW-0812">Transmembrane</keyword>
<dbReference type="PANTHER" id="PTHR48081:SF31">
    <property type="entry name" value="STERYL ACETYL HYDROLASE MUG81-RELATED"/>
    <property type="match status" value="1"/>
</dbReference>
<evidence type="ECO:0000259" key="3">
    <source>
        <dbReference type="Pfam" id="PF07859"/>
    </source>
</evidence>
<evidence type="ECO:0000256" key="2">
    <source>
        <dbReference type="SAM" id="Phobius"/>
    </source>
</evidence>
<dbReference type="STRING" id="212818.A0A0D2AGJ2"/>
<keyword evidence="2" id="KW-0472">Membrane</keyword>
<dbReference type="HOGENOM" id="CLU_042179_3_0_1"/>
<dbReference type="InterPro" id="IPR029058">
    <property type="entry name" value="AB_hydrolase_fold"/>
</dbReference>
<feature type="domain" description="Alpha/beta hydrolase fold-3" evidence="3">
    <location>
        <begin position="119"/>
        <end position="335"/>
    </location>
</feature>